<proteinExistence type="predicted"/>
<feature type="compositionally biased region" description="Polar residues" evidence="1">
    <location>
        <begin position="66"/>
        <end position="75"/>
    </location>
</feature>
<comment type="caution">
    <text evidence="2">The sequence shown here is derived from an EMBL/GenBank/DDBJ whole genome shotgun (WGS) entry which is preliminary data.</text>
</comment>
<dbReference type="EMBL" id="PTIX01000014">
    <property type="protein sequence ID" value="PPK65358.1"/>
    <property type="molecule type" value="Genomic_DNA"/>
</dbReference>
<gene>
    <name evidence="2" type="ORF">CLV40_11410</name>
</gene>
<evidence type="ECO:0000313" key="3">
    <source>
        <dbReference type="Proteomes" id="UP000239203"/>
    </source>
</evidence>
<evidence type="ECO:0000313" key="2">
    <source>
        <dbReference type="EMBL" id="PPK65358.1"/>
    </source>
</evidence>
<name>A0A2S6GJE6_9PSEU</name>
<organism evidence="2 3">
    <name type="scientific">Actinokineospora auranticolor</name>
    <dbReference type="NCBI Taxonomy" id="155976"/>
    <lineage>
        <taxon>Bacteria</taxon>
        <taxon>Bacillati</taxon>
        <taxon>Actinomycetota</taxon>
        <taxon>Actinomycetes</taxon>
        <taxon>Pseudonocardiales</taxon>
        <taxon>Pseudonocardiaceae</taxon>
        <taxon>Actinokineospora</taxon>
    </lineage>
</organism>
<dbReference type="Proteomes" id="UP000239203">
    <property type="component" value="Unassembled WGS sequence"/>
</dbReference>
<reference evidence="2 3" key="1">
    <citation type="submission" date="2018-02" db="EMBL/GenBank/DDBJ databases">
        <title>Genomic Encyclopedia of Archaeal and Bacterial Type Strains, Phase II (KMG-II): from individual species to whole genera.</title>
        <authorList>
            <person name="Goeker M."/>
        </authorList>
    </citation>
    <scope>NUCLEOTIDE SEQUENCE [LARGE SCALE GENOMIC DNA]</scope>
    <source>
        <strain evidence="2 3">YU 961-1</strain>
    </source>
</reference>
<sequence length="100" mass="9825">MGGAFQFSVAVPLPACATTEVGAPGAVGPPPPPVPSAPLKTTVAISHGTPAPVVTPALGCSPMPTGRSSSTNSMSEAGETLTRSVKPLPAVRVLPKPEST</sequence>
<keyword evidence="3" id="KW-1185">Reference proteome</keyword>
<protein>
    <submittedName>
        <fullName evidence="2">Uncharacterized protein</fullName>
    </submittedName>
</protein>
<feature type="region of interest" description="Disordered" evidence="1">
    <location>
        <begin position="55"/>
        <end position="100"/>
    </location>
</feature>
<evidence type="ECO:0000256" key="1">
    <source>
        <dbReference type="SAM" id="MobiDB-lite"/>
    </source>
</evidence>
<accession>A0A2S6GJE6</accession>
<dbReference type="AlphaFoldDB" id="A0A2S6GJE6"/>